<evidence type="ECO:0000256" key="3">
    <source>
        <dbReference type="ARBA" id="ARBA00022884"/>
    </source>
</evidence>
<gene>
    <name evidence="9" type="primary">rplI</name>
    <name evidence="9" type="ORF">A0J61_02216</name>
</gene>
<name>A0A1C7NLA9_9FUNG</name>
<dbReference type="InterPro" id="IPR020070">
    <property type="entry name" value="Ribosomal_bL9_N"/>
</dbReference>
<dbReference type="GO" id="GO:1990904">
    <property type="term" value="C:ribonucleoprotein complex"/>
    <property type="evidence" value="ECO:0007669"/>
    <property type="project" value="UniProtKB-KW"/>
</dbReference>
<dbReference type="InterPro" id="IPR000244">
    <property type="entry name" value="Ribosomal_bL9"/>
</dbReference>
<evidence type="ECO:0000256" key="5">
    <source>
        <dbReference type="ARBA" id="ARBA00023274"/>
    </source>
</evidence>
<protein>
    <recommendedName>
        <fullName evidence="6">50S ribosomal protein L9, chloroplastic</fullName>
    </recommendedName>
</protein>
<organism evidence="9 10">
    <name type="scientific">Choanephora cucurbitarum</name>
    <dbReference type="NCBI Taxonomy" id="101091"/>
    <lineage>
        <taxon>Eukaryota</taxon>
        <taxon>Fungi</taxon>
        <taxon>Fungi incertae sedis</taxon>
        <taxon>Mucoromycota</taxon>
        <taxon>Mucoromycotina</taxon>
        <taxon>Mucoromycetes</taxon>
        <taxon>Mucorales</taxon>
        <taxon>Mucorineae</taxon>
        <taxon>Choanephoraceae</taxon>
        <taxon>Choanephoroideae</taxon>
        <taxon>Choanephora</taxon>
    </lineage>
</organism>
<dbReference type="InterPro" id="IPR036791">
    <property type="entry name" value="Ribosomal_bL9_C_sf"/>
</dbReference>
<dbReference type="InterPro" id="IPR036935">
    <property type="entry name" value="Ribosomal_bL9_N_sf"/>
</dbReference>
<dbReference type="Gene3D" id="3.40.5.10">
    <property type="entry name" value="Ribosomal protein L9, N-terminal domain"/>
    <property type="match status" value="1"/>
</dbReference>
<dbReference type="Gene3D" id="3.10.430.100">
    <property type="entry name" value="Ribosomal protein L9, C-terminal domain"/>
    <property type="match status" value="1"/>
</dbReference>
<reference evidence="9 10" key="1">
    <citation type="submission" date="2016-03" db="EMBL/GenBank/DDBJ databases">
        <title>Choanephora cucurbitarum.</title>
        <authorList>
            <person name="Min B."/>
            <person name="Park H."/>
            <person name="Park J.-H."/>
            <person name="Shin H.-D."/>
            <person name="Choi I.-G."/>
        </authorList>
    </citation>
    <scope>NUCLEOTIDE SEQUENCE [LARGE SCALE GENOMIC DNA]</scope>
    <source>
        <strain evidence="9 10">KUS-F28377</strain>
    </source>
</reference>
<dbReference type="SUPFAM" id="SSF55658">
    <property type="entry name" value="L9 N-domain-like"/>
    <property type="match status" value="1"/>
</dbReference>
<feature type="domain" description="Ribosomal protein L9" evidence="7">
    <location>
        <begin position="30"/>
        <end position="72"/>
    </location>
</feature>
<sequence length="193" mass="21481">MSFMLRTFSRTNSFGTAQIIKRHAHKKANIKVKLNEFVEGVGIQGEIVSVRPGLMRNILYPTRKASYMDKKEANAPQSNALEELKQSALDNEKLQLSAQESAQKNKQLLSDLEGIRELQFSRAIVPNSDNTFGSVTAEDLTNKLKEEYGLDIDKATIEFKSEGGRIKSLGKHQIVIQVGQETAEMNVIVNSTA</sequence>
<dbReference type="SUPFAM" id="SSF55653">
    <property type="entry name" value="Ribosomal protein L9 C-domain"/>
    <property type="match status" value="1"/>
</dbReference>
<evidence type="ECO:0000256" key="2">
    <source>
        <dbReference type="ARBA" id="ARBA00022730"/>
    </source>
</evidence>
<evidence type="ECO:0000313" key="9">
    <source>
        <dbReference type="EMBL" id="OBZ89750.1"/>
    </source>
</evidence>
<keyword evidence="5" id="KW-0687">Ribonucleoprotein</keyword>
<dbReference type="InterPro" id="IPR020069">
    <property type="entry name" value="Ribosomal_bL9_C"/>
</dbReference>
<comment type="caution">
    <text evidence="9">The sequence shown here is derived from an EMBL/GenBank/DDBJ whole genome shotgun (WGS) entry which is preliminary data.</text>
</comment>
<keyword evidence="3" id="KW-0694">RNA-binding</keyword>
<evidence type="ECO:0000256" key="1">
    <source>
        <dbReference type="ARBA" id="ARBA00010605"/>
    </source>
</evidence>
<accession>A0A1C7NLA9</accession>
<dbReference type="Pfam" id="PF01281">
    <property type="entry name" value="Ribosomal_L9_N"/>
    <property type="match status" value="1"/>
</dbReference>
<evidence type="ECO:0000256" key="4">
    <source>
        <dbReference type="ARBA" id="ARBA00022980"/>
    </source>
</evidence>
<comment type="similarity">
    <text evidence="1">Belongs to the bacterial ribosomal protein bL9 family.</text>
</comment>
<dbReference type="GO" id="GO:0006412">
    <property type="term" value="P:translation"/>
    <property type="evidence" value="ECO:0007669"/>
    <property type="project" value="InterPro"/>
</dbReference>
<evidence type="ECO:0000259" key="7">
    <source>
        <dbReference type="Pfam" id="PF01281"/>
    </source>
</evidence>
<dbReference type="OrthoDB" id="5555409at2759"/>
<dbReference type="AlphaFoldDB" id="A0A1C7NLA9"/>
<evidence type="ECO:0000256" key="6">
    <source>
        <dbReference type="ARBA" id="ARBA00035427"/>
    </source>
</evidence>
<proteinExistence type="inferred from homology"/>
<dbReference type="Proteomes" id="UP000093000">
    <property type="component" value="Unassembled WGS sequence"/>
</dbReference>
<keyword evidence="2" id="KW-0699">rRNA-binding</keyword>
<keyword evidence="10" id="KW-1185">Reference proteome</keyword>
<dbReference type="EMBL" id="LUGH01000080">
    <property type="protein sequence ID" value="OBZ89750.1"/>
    <property type="molecule type" value="Genomic_DNA"/>
</dbReference>
<feature type="domain" description="Large ribosomal subunit protein bL9 C-terminal" evidence="8">
    <location>
        <begin position="106"/>
        <end position="189"/>
    </location>
</feature>
<dbReference type="InterPro" id="IPR020594">
    <property type="entry name" value="Ribosomal_bL9_bac/chp"/>
</dbReference>
<dbReference type="GO" id="GO:0005840">
    <property type="term" value="C:ribosome"/>
    <property type="evidence" value="ECO:0007669"/>
    <property type="project" value="UniProtKB-KW"/>
</dbReference>
<evidence type="ECO:0000259" key="8">
    <source>
        <dbReference type="Pfam" id="PF03948"/>
    </source>
</evidence>
<dbReference type="InParanoid" id="A0A1C7NLA9"/>
<dbReference type="InterPro" id="IPR009027">
    <property type="entry name" value="Ribosomal_bL9/RNase_H1_N"/>
</dbReference>
<dbReference type="STRING" id="101091.A0A1C7NLA9"/>
<evidence type="ECO:0000313" key="10">
    <source>
        <dbReference type="Proteomes" id="UP000093000"/>
    </source>
</evidence>
<dbReference type="GO" id="GO:0003735">
    <property type="term" value="F:structural constituent of ribosome"/>
    <property type="evidence" value="ECO:0007669"/>
    <property type="project" value="InterPro"/>
</dbReference>
<keyword evidence="4 9" id="KW-0689">Ribosomal protein</keyword>
<dbReference type="NCBIfam" id="TIGR00158">
    <property type="entry name" value="L9"/>
    <property type="match status" value="1"/>
</dbReference>
<dbReference type="GO" id="GO:0019843">
    <property type="term" value="F:rRNA binding"/>
    <property type="evidence" value="ECO:0007669"/>
    <property type="project" value="UniProtKB-KW"/>
</dbReference>
<dbReference type="Pfam" id="PF03948">
    <property type="entry name" value="Ribosomal_L9_C"/>
    <property type="match status" value="1"/>
</dbReference>
<dbReference type="PANTHER" id="PTHR21368">
    <property type="entry name" value="50S RIBOSOMAL PROTEIN L9"/>
    <property type="match status" value="1"/>
</dbReference>